<comment type="caution">
    <text evidence="13">The sequence shown here is derived from an EMBL/GenBank/DDBJ whole genome shotgun (WGS) entry which is preliminary data.</text>
</comment>
<feature type="domain" description="TonB-dependent receptor-like beta-barrel" evidence="11">
    <location>
        <begin position="431"/>
        <end position="1002"/>
    </location>
</feature>
<feature type="signal peptide" evidence="10">
    <location>
        <begin position="1"/>
        <end position="26"/>
    </location>
</feature>
<dbReference type="NCBIfam" id="TIGR04056">
    <property type="entry name" value="OMP_RagA_SusC"/>
    <property type="match status" value="1"/>
</dbReference>
<dbReference type="InterPro" id="IPR037066">
    <property type="entry name" value="Plug_dom_sf"/>
</dbReference>
<dbReference type="EMBL" id="JBHLWO010000002">
    <property type="protein sequence ID" value="MFC0320630.1"/>
    <property type="molecule type" value="Genomic_DNA"/>
</dbReference>
<dbReference type="Gene3D" id="2.170.130.10">
    <property type="entry name" value="TonB-dependent receptor, plug domain"/>
    <property type="match status" value="1"/>
</dbReference>
<protein>
    <submittedName>
        <fullName evidence="13">SusC/RagA family TonB-linked outer membrane protein</fullName>
    </submittedName>
</protein>
<organism evidence="13 14">
    <name type="scientific">Olivibacter oleidegradans</name>
    <dbReference type="NCBI Taxonomy" id="760123"/>
    <lineage>
        <taxon>Bacteria</taxon>
        <taxon>Pseudomonadati</taxon>
        <taxon>Bacteroidota</taxon>
        <taxon>Sphingobacteriia</taxon>
        <taxon>Sphingobacteriales</taxon>
        <taxon>Sphingobacteriaceae</taxon>
        <taxon>Olivibacter</taxon>
    </lineage>
</organism>
<evidence type="ECO:0000313" key="13">
    <source>
        <dbReference type="EMBL" id="MFC0320630.1"/>
    </source>
</evidence>
<name>A0ABV6HP08_9SPHI</name>
<dbReference type="RefSeq" id="WP_149106063.1">
    <property type="nucleotide sequence ID" value="NZ_JBHLWO010000002.1"/>
</dbReference>
<dbReference type="SUPFAM" id="SSF56935">
    <property type="entry name" value="Porins"/>
    <property type="match status" value="1"/>
</dbReference>
<evidence type="ECO:0000256" key="2">
    <source>
        <dbReference type="ARBA" id="ARBA00022448"/>
    </source>
</evidence>
<evidence type="ECO:0000256" key="7">
    <source>
        <dbReference type="ARBA" id="ARBA00023237"/>
    </source>
</evidence>
<dbReference type="Pfam" id="PF00593">
    <property type="entry name" value="TonB_dep_Rec_b-barrel"/>
    <property type="match status" value="1"/>
</dbReference>
<proteinExistence type="inferred from homology"/>
<dbReference type="Pfam" id="PF07715">
    <property type="entry name" value="Plug"/>
    <property type="match status" value="1"/>
</dbReference>
<evidence type="ECO:0000256" key="10">
    <source>
        <dbReference type="SAM" id="SignalP"/>
    </source>
</evidence>
<dbReference type="InterPro" id="IPR023997">
    <property type="entry name" value="TonB-dep_OMP_SusC/RagA_CS"/>
</dbReference>
<dbReference type="InterPro" id="IPR012910">
    <property type="entry name" value="Plug_dom"/>
</dbReference>
<evidence type="ECO:0000256" key="4">
    <source>
        <dbReference type="ARBA" id="ARBA00022692"/>
    </source>
</evidence>
<keyword evidence="3 8" id="KW-1134">Transmembrane beta strand</keyword>
<dbReference type="InterPro" id="IPR000531">
    <property type="entry name" value="Beta-barrel_TonB"/>
</dbReference>
<evidence type="ECO:0000256" key="6">
    <source>
        <dbReference type="ARBA" id="ARBA00023136"/>
    </source>
</evidence>
<keyword evidence="7 8" id="KW-0998">Cell outer membrane</keyword>
<keyword evidence="4 8" id="KW-0812">Transmembrane</keyword>
<keyword evidence="14" id="KW-1185">Reference proteome</keyword>
<dbReference type="SUPFAM" id="SSF49464">
    <property type="entry name" value="Carboxypeptidase regulatory domain-like"/>
    <property type="match status" value="1"/>
</dbReference>
<evidence type="ECO:0000256" key="5">
    <source>
        <dbReference type="ARBA" id="ARBA00023077"/>
    </source>
</evidence>
<evidence type="ECO:0000256" key="8">
    <source>
        <dbReference type="PROSITE-ProRule" id="PRU01360"/>
    </source>
</evidence>
<dbReference type="NCBIfam" id="TIGR04057">
    <property type="entry name" value="SusC_RagA_signa"/>
    <property type="match status" value="1"/>
</dbReference>
<dbReference type="Gene3D" id="2.60.40.1120">
    <property type="entry name" value="Carboxypeptidase-like, regulatory domain"/>
    <property type="match status" value="1"/>
</dbReference>
<dbReference type="InterPro" id="IPR008969">
    <property type="entry name" value="CarboxyPept-like_regulatory"/>
</dbReference>
<keyword evidence="10" id="KW-0732">Signal</keyword>
<keyword evidence="2 8" id="KW-0813">Transport</keyword>
<keyword evidence="6 8" id="KW-0472">Membrane</keyword>
<comment type="similarity">
    <text evidence="8 9">Belongs to the TonB-dependent receptor family.</text>
</comment>
<reference evidence="13 14" key="1">
    <citation type="submission" date="2024-09" db="EMBL/GenBank/DDBJ databases">
        <authorList>
            <person name="Sun Q."/>
            <person name="Mori K."/>
        </authorList>
    </citation>
    <scope>NUCLEOTIDE SEQUENCE [LARGE SCALE GENOMIC DNA]</scope>
    <source>
        <strain evidence="13 14">CCM 7765</strain>
    </source>
</reference>
<comment type="subcellular location">
    <subcellularLocation>
        <location evidence="1 8">Cell outer membrane</location>
        <topology evidence="1 8">Multi-pass membrane protein</topology>
    </subcellularLocation>
</comment>
<evidence type="ECO:0000256" key="3">
    <source>
        <dbReference type="ARBA" id="ARBA00022452"/>
    </source>
</evidence>
<accession>A0ABV6HP08</accession>
<evidence type="ECO:0000259" key="12">
    <source>
        <dbReference type="Pfam" id="PF07715"/>
    </source>
</evidence>
<evidence type="ECO:0000259" key="11">
    <source>
        <dbReference type="Pfam" id="PF00593"/>
    </source>
</evidence>
<dbReference type="InterPro" id="IPR036942">
    <property type="entry name" value="Beta-barrel_TonB_sf"/>
</dbReference>
<dbReference type="InterPro" id="IPR039426">
    <property type="entry name" value="TonB-dep_rcpt-like"/>
</dbReference>
<evidence type="ECO:0000313" key="14">
    <source>
        <dbReference type="Proteomes" id="UP001589774"/>
    </source>
</evidence>
<dbReference type="Pfam" id="PF13715">
    <property type="entry name" value="CarbopepD_reg_2"/>
    <property type="match status" value="1"/>
</dbReference>
<feature type="chain" id="PRO_5045887439" evidence="10">
    <location>
        <begin position="27"/>
        <end position="1038"/>
    </location>
</feature>
<dbReference type="InterPro" id="IPR023996">
    <property type="entry name" value="TonB-dep_OMP_SusC/RagA"/>
</dbReference>
<evidence type="ECO:0000256" key="9">
    <source>
        <dbReference type="RuleBase" id="RU003357"/>
    </source>
</evidence>
<gene>
    <name evidence="13" type="ORF">ACFFI0_20060</name>
</gene>
<sequence length="1038" mass="113636">MNSKNLWVKLCLAALPCVLHPALSTAAEGKGELVSAIGQQQRISGKVLDAAGQPLPGATVRIKGGTAVTSTDVNGQFTLPAENGQQISVSFTGYLSTEITVTGNGNLVITLKEDAAALDEVVVVGYSSQRRSSVTGAVASVNMTDVESRRVPNVAQSLQGQVAGVQITQSSGAPGDGINVRIRGEGTIGNNNPLYVVDGVPSRDITFLNPSDIESMSVLKDASAAAIYGSRASAGVVVITTKQGKIGQSSININYFGGLQQATNLPKLLNTQQYLNVLEKAWNNSGIAGTNPYTADKSRTDLANTDWLDELFETGKTNSVELSASGGTEKTQYLISGGYYRQNGIVIFDNDKYERINFRVNVNSALSDRFKIGTNMQMTYSKRDQISAKGDAPGIIRHALLRPPLLSVYKDPSDPTWSATDPFTDLPFYRNNQVNTGYESNKYEYTRNPVAAAYFTDNVFSRIKTFGNVFGEYALLADKSLKFRTNVGIDLNVNHTKAFFENYGDDDGSAGPNDLGKGRINRPEGLNEDRGTDFTLTWNNVLSYDKTFGSHHISALAGTEYIKNNGASINGSRRRYDYTLPTFRYLDYGSTLLDVWNGGSGSEYALFSIFGSASYEYEGKYMVTANLRADESSRFGENHRWGYFPSVSAGWTVSKEQFMQNVKWISDLRLRASTGTLGNQEIDNYAYLTLMKRVGENYLIDRYGNPDLKWETTVQHNIGLDASFFGDHVSFSADYFIKDTRDILLPISLPSLVGNVQPTIVNAGQVKNKGFEFSLGYRNSTAGGFRYGLNANLATLSNEVVKLHPNVPYISGTATRTQVGNPLNAYFGYVVEGIYQNQAEVNSHLSGVSNPTQKPGDIRFKDLNGDGMINDQDRDFMGNPIPKLTYGLNLTAAYKGFDLAVLIQGVQGVDRYNDGRKILDFDTRPFNYTTDVLGAWDGEGSSNTIPRVTFNDNGSSRVSSIILEDASYARLKNVELGYSFGSLIKDTKVLKNMRVYVSGQNLLTWTDYKGLDPESTDLIDMGTYPSSRTFLFGINVTF</sequence>
<keyword evidence="5 9" id="KW-0798">TonB box</keyword>
<evidence type="ECO:0000256" key="1">
    <source>
        <dbReference type="ARBA" id="ARBA00004571"/>
    </source>
</evidence>
<dbReference type="PROSITE" id="PS52016">
    <property type="entry name" value="TONB_DEPENDENT_REC_3"/>
    <property type="match status" value="1"/>
</dbReference>
<feature type="domain" description="TonB-dependent receptor plug" evidence="12">
    <location>
        <begin position="132"/>
        <end position="236"/>
    </location>
</feature>
<dbReference type="Proteomes" id="UP001589774">
    <property type="component" value="Unassembled WGS sequence"/>
</dbReference>
<dbReference type="Gene3D" id="2.40.170.20">
    <property type="entry name" value="TonB-dependent receptor, beta-barrel domain"/>
    <property type="match status" value="1"/>
</dbReference>